<protein>
    <submittedName>
        <fullName evidence="3">Molybdopterin-dependent oxidoreductase</fullName>
    </submittedName>
</protein>
<dbReference type="Gene3D" id="3.90.420.10">
    <property type="entry name" value="Oxidoreductase, molybdopterin-binding domain"/>
    <property type="match status" value="1"/>
</dbReference>
<dbReference type="Pfam" id="PF00174">
    <property type="entry name" value="Oxidored_molyb"/>
    <property type="match status" value="1"/>
</dbReference>
<keyword evidence="4" id="KW-1185">Reference proteome</keyword>
<dbReference type="SUPFAM" id="SSF56524">
    <property type="entry name" value="Oxidoreductase molybdopterin-binding domain"/>
    <property type="match status" value="1"/>
</dbReference>
<evidence type="ECO:0000259" key="2">
    <source>
        <dbReference type="Pfam" id="PF00174"/>
    </source>
</evidence>
<evidence type="ECO:0000256" key="1">
    <source>
        <dbReference type="SAM" id="Phobius"/>
    </source>
</evidence>
<dbReference type="EMBL" id="JAPWHE010000006">
    <property type="protein sequence ID" value="MCZ4330198.1"/>
    <property type="molecule type" value="Genomic_DNA"/>
</dbReference>
<comment type="caution">
    <text evidence="3">The sequence shown here is derived from an EMBL/GenBank/DDBJ whole genome shotgun (WGS) entry which is preliminary data.</text>
</comment>
<dbReference type="Proteomes" id="UP001068379">
    <property type="component" value="Unassembled WGS sequence"/>
</dbReference>
<dbReference type="InterPro" id="IPR036374">
    <property type="entry name" value="OxRdtase_Mopterin-bd_sf"/>
</dbReference>
<organism evidence="3 4">
    <name type="scientific">Castellaniella denitrificans</name>
    <dbReference type="NCBI Taxonomy" id="56119"/>
    <lineage>
        <taxon>Bacteria</taxon>
        <taxon>Pseudomonadati</taxon>
        <taxon>Pseudomonadota</taxon>
        <taxon>Betaproteobacteria</taxon>
        <taxon>Burkholderiales</taxon>
        <taxon>Alcaligenaceae</taxon>
        <taxon>Castellaniella</taxon>
    </lineage>
</organism>
<feature type="domain" description="Oxidoreductase molybdopterin-binding" evidence="2">
    <location>
        <begin position="95"/>
        <end position="168"/>
    </location>
</feature>
<dbReference type="InterPro" id="IPR000572">
    <property type="entry name" value="OxRdtase_Mopterin-bd_dom"/>
</dbReference>
<accession>A0ABT4M4E9</accession>
<dbReference type="RefSeq" id="WP_269358620.1">
    <property type="nucleotide sequence ID" value="NZ_JAPWHE010000006.1"/>
</dbReference>
<keyword evidence="1" id="KW-1133">Transmembrane helix</keyword>
<keyword evidence="1" id="KW-0472">Membrane</keyword>
<proteinExistence type="predicted"/>
<reference evidence="3" key="1">
    <citation type="submission" date="2022-12" db="EMBL/GenBank/DDBJ databases">
        <title>Bacterial isolates from different developmental stages of Nematostella vectensis.</title>
        <authorList>
            <person name="Fraune S."/>
        </authorList>
    </citation>
    <scope>NUCLEOTIDE SEQUENCE</scope>
    <source>
        <strain evidence="3">G21619-S1</strain>
    </source>
</reference>
<gene>
    <name evidence="3" type="ORF">O4H32_09585</name>
</gene>
<sequence length="196" mass="22146">MIPFLRHRGQTSGRRRRRTDGRRLVLLGGFYLGLLAVMAVLIVTFIRPRDIRVPAARAAVAGVTVLTVESRGQRTRFDMRALEALPQRTYRVTTPWYLRPVTFRGPLLRDVLAAAGASGTHIEAVAVNDYTADIPFEDVEAYDVIIALRMDGKPMSPRDKGPLFVVYPYDRLPPEMLPRSFDWSVWQLDGLRVKGP</sequence>
<evidence type="ECO:0000313" key="4">
    <source>
        <dbReference type="Proteomes" id="UP001068379"/>
    </source>
</evidence>
<evidence type="ECO:0000313" key="3">
    <source>
        <dbReference type="EMBL" id="MCZ4330198.1"/>
    </source>
</evidence>
<keyword evidence="1" id="KW-0812">Transmembrane</keyword>
<feature type="transmembrane region" description="Helical" evidence="1">
    <location>
        <begin position="24"/>
        <end position="46"/>
    </location>
</feature>
<name>A0ABT4M4E9_9BURK</name>